<dbReference type="AlphaFoldDB" id="A0A5B9WBT2"/>
<reference evidence="1 2" key="1">
    <citation type="submission" date="2019-08" db="EMBL/GenBank/DDBJ databases">
        <title>Deep-cultivation of Planctomycetes and their phenomic and genomic characterization uncovers novel biology.</title>
        <authorList>
            <person name="Wiegand S."/>
            <person name="Jogler M."/>
            <person name="Boedeker C."/>
            <person name="Pinto D."/>
            <person name="Vollmers J."/>
            <person name="Rivas-Marin E."/>
            <person name="Kohn T."/>
            <person name="Peeters S.H."/>
            <person name="Heuer A."/>
            <person name="Rast P."/>
            <person name="Oberbeckmann S."/>
            <person name="Bunk B."/>
            <person name="Jeske O."/>
            <person name="Meyerdierks A."/>
            <person name="Storesund J.E."/>
            <person name="Kallscheuer N."/>
            <person name="Luecker S."/>
            <person name="Lage O.M."/>
            <person name="Pohl T."/>
            <person name="Merkel B.J."/>
            <person name="Hornburger P."/>
            <person name="Mueller R.-W."/>
            <person name="Bruemmer F."/>
            <person name="Labrenz M."/>
            <person name="Spormann A.M."/>
            <person name="Op den Camp H."/>
            <person name="Overmann J."/>
            <person name="Amann R."/>
            <person name="Jetten M.S.M."/>
            <person name="Mascher T."/>
            <person name="Medema M.H."/>
            <person name="Devos D.P."/>
            <person name="Kaster A.-K."/>
            <person name="Ovreas L."/>
            <person name="Rohde M."/>
            <person name="Galperin M.Y."/>
            <person name="Jogler C."/>
        </authorList>
    </citation>
    <scope>NUCLEOTIDE SEQUENCE [LARGE SCALE GENOMIC DNA]</scope>
    <source>
        <strain evidence="1 2">OJF2</strain>
    </source>
</reference>
<dbReference type="Gene3D" id="3.40.630.30">
    <property type="match status" value="1"/>
</dbReference>
<evidence type="ECO:0000313" key="2">
    <source>
        <dbReference type="Proteomes" id="UP000324233"/>
    </source>
</evidence>
<protein>
    <submittedName>
        <fullName evidence="1">Uncharacterized protein</fullName>
    </submittedName>
</protein>
<name>A0A5B9WBT2_9BACT</name>
<dbReference type="EMBL" id="CP042997">
    <property type="protein sequence ID" value="QEH38066.1"/>
    <property type="molecule type" value="Genomic_DNA"/>
</dbReference>
<dbReference type="InterPro" id="IPR016181">
    <property type="entry name" value="Acyl_CoA_acyltransferase"/>
</dbReference>
<dbReference type="RefSeq" id="WP_148597547.1">
    <property type="nucleotide sequence ID" value="NZ_CP042997.1"/>
</dbReference>
<proteinExistence type="predicted"/>
<accession>A0A5B9WBT2</accession>
<gene>
    <name evidence="1" type="ORF">OJF2_66640</name>
</gene>
<dbReference type="KEGG" id="agv:OJF2_66640"/>
<organism evidence="1 2">
    <name type="scientific">Aquisphaera giovannonii</name>
    <dbReference type="NCBI Taxonomy" id="406548"/>
    <lineage>
        <taxon>Bacteria</taxon>
        <taxon>Pseudomonadati</taxon>
        <taxon>Planctomycetota</taxon>
        <taxon>Planctomycetia</taxon>
        <taxon>Isosphaerales</taxon>
        <taxon>Isosphaeraceae</taxon>
        <taxon>Aquisphaera</taxon>
    </lineage>
</organism>
<dbReference type="OrthoDB" id="261603at2"/>
<dbReference type="SUPFAM" id="SSF55729">
    <property type="entry name" value="Acyl-CoA N-acyltransferases (Nat)"/>
    <property type="match status" value="1"/>
</dbReference>
<dbReference type="Proteomes" id="UP000324233">
    <property type="component" value="Chromosome"/>
</dbReference>
<sequence>MTRDLRPAGPDDLEELGRFLAAGFRAGPAADFAAPDVLRWKFLDPAGDDGSGLPRSFLARDGAGRIIGHVGVFRTSFEGRSVADGTAGTLHMVDWLGSPGHPGVGASLMRMAHQQAPTQFTLGASEAARAVVQRAGYEPRPAVPVYTRVLRPSHRLRVPGQGAAGRLVRLGRDLVGNLRASRRLPSASLELREVGAFGPEVEDVAAGAGAHAILTRRTPARLNHLLAYPRGGITGWHLVEPSGRLRGFAVLSVVPQHGGRVRLGKIADLVLDGPDPSAWHAAADRLRRELGTQGADVAQGFAAPAWAAEGFSRAGFRRTFHLDLNVRDRRRLLPPAAEAVMHLTPLEADYAFT</sequence>
<evidence type="ECO:0000313" key="1">
    <source>
        <dbReference type="EMBL" id="QEH38066.1"/>
    </source>
</evidence>
<keyword evidence="2" id="KW-1185">Reference proteome</keyword>